<dbReference type="GO" id="GO:0005886">
    <property type="term" value="C:plasma membrane"/>
    <property type="evidence" value="ECO:0007669"/>
    <property type="project" value="UniProtKB-SubCell"/>
</dbReference>
<dbReference type="EMBL" id="PZZL01000001">
    <property type="protein sequence ID" value="PTM61580.1"/>
    <property type="molecule type" value="Genomic_DNA"/>
</dbReference>
<dbReference type="Pfam" id="PF02308">
    <property type="entry name" value="MgtC"/>
    <property type="match status" value="1"/>
</dbReference>
<dbReference type="RefSeq" id="WP_108174043.1">
    <property type="nucleotide sequence ID" value="NZ_PZZL01000001.1"/>
</dbReference>
<keyword evidence="5 9" id="KW-0812">Transmembrane</keyword>
<dbReference type="PRINTS" id="PR01837">
    <property type="entry name" value="MGTCSAPBPROT"/>
</dbReference>
<dbReference type="AlphaFoldDB" id="A0A2T4ZHW3"/>
<evidence type="ECO:0000256" key="6">
    <source>
        <dbReference type="ARBA" id="ARBA00022989"/>
    </source>
</evidence>
<sequence>MTLAAVQSFQLVPFLDTIISLATAFVLGTLIGAERQFRQRTAGLRTNVLVAVGAAAFVDIGMRLNGNASAAHVLAYVVSGVGFLGAGVIMREGLNIRGLNTAATLWGSAAVGATAGADFVAEAVLIALFVLAANTALRPLVNLINRQPLDETTTEATYELHVSASSEDIGRIREVVEGHLEAHNYAVRETSTEDLSDETTELTVVLAASTAKPGELEGVIAAVGRTPGVRHATWSMRTSD</sequence>
<feature type="domain" description="MgtC/SapB/SrpB/YhiD N-terminal" evidence="10">
    <location>
        <begin position="21"/>
        <end position="142"/>
    </location>
</feature>
<dbReference type="InterPro" id="IPR049177">
    <property type="entry name" value="MgtC_SapB_SrpB_YhiD_N"/>
</dbReference>
<feature type="transmembrane region" description="Helical" evidence="9">
    <location>
        <begin position="12"/>
        <end position="32"/>
    </location>
</feature>
<keyword evidence="9" id="KW-0997">Cell inner membrane</keyword>
<gene>
    <name evidence="12" type="ORF">C8P69_101250</name>
</gene>
<comment type="similarity">
    <text evidence="2 9">Belongs to the MgtC/SapB family.</text>
</comment>
<dbReference type="Pfam" id="PF21770">
    <property type="entry name" value="MgtC_SapB_C"/>
    <property type="match status" value="1"/>
</dbReference>
<evidence type="ECO:0000256" key="7">
    <source>
        <dbReference type="ARBA" id="ARBA00023136"/>
    </source>
</evidence>
<evidence type="ECO:0000256" key="9">
    <source>
        <dbReference type="RuleBase" id="RU365041"/>
    </source>
</evidence>
<dbReference type="OrthoDB" id="9811198at2"/>
<keyword evidence="7 9" id="KW-0472">Membrane</keyword>
<name>A0A2T4ZHW3_9HYPH</name>
<organism evidence="12 13">
    <name type="scientific">Phreatobacter oligotrophus</name>
    <dbReference type="NCBI Taxonomy" id="1122261"/>
    <lineage>
        <taxon>Bacteria</taxon>
        <taxon>Pseudomonadati</taxon>
        <taxon>Pseudomonadota</taxon>
        <taxon>Alphaproteobacteria</taxon>
        <taxon>Hyphomicrobiales</taxon>
        <taxon>Phreatobacteraceae</taxon>
        <taxon>Phreatobacter</taxon>
    </lineage>
</organism>
<feature type="domain" description="MgtC-like C-terminal" evidence="11">
    <location>
        <begin position="158"/>
        <end position="234"/>
    </location>
</feature>
<keyword evidence="4" id="KW-1003">Cell membrane</keyword>
<protein>
    <recommendedName>
        <fullName evidence="3 9">Protein MgtC</fullName>
    </recommendedName>
</protein>
<comment type="function">
    <text evidence="8">Virulence factor required for growth in low Mg(2+) medium and for intramacrophage survival. May be involved in regulating membrane potential by activating Na(+)/K(+)-ATPase.</text>
</comment>
<evidence type="ECO:0000313" key="13">
    <source>
        <dbReference type="Proteomes" id="UP000241808"/>
    </source>
</evidence>
<dbReference type="Gene3D" id="3.30.70.260">
    <property type="match status" value="1"/>
</dbReference>
<keyword evidence="13" id="KW-1185">Reference proteome</keyword>
<evidence type="ECO:0000256" key="8">
    <source>
        <dbReference type="ARBA" id="ARBA00025369"/>
    </source>
</evidence>
<evidence type="ECO:0000256" key="1">
    <source>
        <dbReference type="ARBA" id="ARBA00004651"/>
    </source>
</evidence>
<feature type="transmembrane region" description="Helical" evidence="9">
    <location>
        <begin position="119"/>
        <end position="137"/>
    </location>
</feature>
<dbReference type="PANTHER" id="PTHR33778">
    <property type="entry name" value="PROTEIN MGTC"/>
    <property type="match status" value="1"/>
</dbReference>
<evidence type="ECO:0000256" key="3">
    <source>
        <dbReference type="ARBA" id="ARBA00013833"/>
    </source>
</evidence>
<comment type="caution">
    <text evidence="12">The sequence shown here is derived from an EMBL/GenBank/DDBJ whole genome shotgun (WGS) entry which is preliminary data.</text>
</comment>
<feature type="transmembrane region" description="Helical" evidence="9">
    <location>
        <begin position="70"/>
        <end position="89"/>
    </location>
</feature>
<evidence type="ECO:0000256" key="5">
    <source>
        <dbReference type="ARBA" id="ARBA00022692"/>
    </source>
</evidence>
<evidence type="ECO:0000259" key="11">
    <source>
        <dbReference type="Pfam" id="PF21770"/>
    </source>
</evidence>
<reference evidence="12 13" key="1">
    <citation type="submission" date="2018-04" db="EMBL/GenBank/DDBJ databases">
        <title>Genomic Encyclopedia of Archaeal and Bacterial Type Strains, Phase II (KMG-II): from individual species to whole genera.</title>
        <authorList>
            <person name="Goeker M."/>
        </authorList>
    </citation>
    <scope>NUCLEOTIDE SEQUENCE [LARGE SCALE GENOMIC DNA]</scope>
    <source>
        <strain evidence="12 13">DSM 25521</strain>
    </source>
</reference>
<comment type="subcellular location">
    <subcellularLocation>
        <location evidence="9">Cell inner membrane</location>
        <topology evidence="9">Multi-pass membrane protein</topology>
    </subcellularLocation>
    <subcellularLocation>
        <location evidence="1">Cell membrane</location>
        <topology evidence="1">Multi-pass membrane protein</topology>
    </subcellularLocation>
</comment>
<evidence type="ECO:0000256" key="2">
    <source>
        <dbReference type="ARBA" id="ARBA00009298"/>
    </source>
</evidence>
<evidence type="ECO:0000256" key="4">
    <source>
        <dbReference type="ARBA" id="ARBA00022475"/>
    </source>
</evidence>
<dbReference type="PANTHER" id="PTHR33778:SF3">
    <property type="entry name" value="PROTEIN MGTC"/>
    <property type="match status" value="1"/>
</dbReference>
<keyword evidence="6 9" id="KW-1133">Transmembrane helix</keyword>
<dbReference type="InterPro" id="IPR048640">
    <property type="entry name" value="MgtC-like_C"/>
</dbReference>
<proteinExistence type="inferred from homology"/>
<evidence type="ECO:0000259" key="10">
    <source>
        <dbReference type="Pfam" id="PF02308"/>
    </source>
</evidence>
<dbReference type="InterPro" id="IPR003416">
    <property type="entry name" value="MgtC/SapB/SrpB/YhiD_fam"/>
</dbReference>
<evidence type="ECO:0000313" key="12">
    <source>
        <dbReference type="EMBL" id="PTM61580.1"/>
    </source>
</evidence>
<dbReference type="Proteomes" id="UP000241808">
    <property type="component" value="Unassembled WGS sequence"/>
</dbReference>
<accession>A0A2T4ZHW3</accession>